<keyword evidence="2" id="KW-0732">Signal</keyword>
<name>A0A940P7M4_9ENTE</name>
<keyword evidence="4" id="KW-1185">Reference proteome</keyword>
<organism evidence="3 4">
    <name type="scientific">Vagococcus allomyrinae</name>
    <dbReference type="NCBI Taxonomy" id="2794353"/>
    <lineage>
        <taxon>Bacteria</taxon>
        <taxon>Bacillati</taxon>
        <taxon>Bacillota</taxon>
        <taxon>Bacilli</taxon>
        <taxon>Lactobacillales</taxon>
        <taxon>Enterococcaceae</taxon>
        <taxon>Vagococcus</taxon>
    </lineage>
</organism>
<dbReference type="RefSeq" id="WP_209529855.1">
    <property type="nucleotide sequence ID" value="NZ_JAEEGA010000011.1"/>
</dbReference>
<dbReference type="Proteomes" id="UP000674938">
    <property type="component" value="Unassembled WGS sequence"/>
</dbReference>
<feature type="signal peptide" evidence="2">
    <location>
        <begin position="1"/>
        <end position="20"/>
    </location>
</feature>
<feature type="chain" id="PRO_5039150137" description="Lipoprotein" evidence="2">
    <location>
        <begin position="21"/>
        <end position="265"/>
    </location>
</feature>
<feature type="compositionally biased region" description="Low complexity" evidence="1">
    <location>
        <begin position="29"/>
        <end position="55"/>
    </location>
</feature>
<evidence type="ECO:0000313" key="3">
    <source>
        <dbReference type="EMBL" id="MBP1042560.1"/>
    </source>
</evidence>
<evidence type="ECO:0000313" key="4">
    <source>
        <dbReference type="Proteomes" id="UP000674938"/>
    </source>
</evidence>
<sequence length="265" mass="28558">MKNKLLWVLLVFTLILTACQHPTNEPNQESTASSSLSESTTGETSTTSTSSKASEQAISDPEKQAQEILKSLTETLATALPQKILTANDGQFLSATITQDHSLTVNYYAEDHPIPLNDTQLQSLTAIARFVKTTYATEAEAKEAVNYVPVNTAGQAVDLGHAITGYQDAGAGSVFLSWQEGNWSLSVRGINLEGEDPLPLAKEVVAQLEKVSLPAPKIVGQINLQVSNKEGAMGANTLTWQEGNVVYLLEHHEPLQVIEMALSLN</sequence>
<evidence type="ECO:0008006" key="5">
    <source>
        <dbReference type="Google" id="ProtNLM"/>
    </source>
</evidence>
<proteinExistence type="predicted"/>
<dbReference type="PROSITE" id="PS51257">
    <property type="entry name" value="PROKAR_LIPOPROTEIN"/>
    <property type="match status" value="1"/>
</dbReference>
<reference evidence="3" key="1">
    <citation type="submission" date="2020-12" db="EMBL/GenBank/DDBJ databases">
        <title>Vagococcus allomyrinae sp. nov. and Enterococcus lavae sp. nov., isolated from the larvae of Allomyrina dichotoma.</title>
        <authorList>
            <person name="Lee S.D."/>
        </authorList>
    </citation>
    <scope>NUCLEOTIDE SEQUENCE</scope>
    <source>
        <strain evidence="3">BWB3-3</strain>
    </source>
</reference>
<dbReference type="EMBL" id="JAEEGA010000011">
    <property type="protein sequence ID" value="MBP1042560.1"/>
    <property type="molecule type" value="Genomic_DNA"/>
</dbReference>
<dbReference type="AlphaFoldDB" id="A0A940P7M4"/>
<evidence type="ECO:0000256" key="1">
    <source>
        <dbReference type="SAM" id="MobiDB-lite"/>
    </source>
</evidence>
<accession>A0A940P7M4</accession>
<evidence type="ECO:0000256" key="2">
    <source>
        <dbReference type="SAM" id="SignalP"/>
    </source>
</evidence>
<comment type="caution">
    <text evidence="3">The sequence shown here is derived from an EMBL/GenBank/DDBJ whole genome shotgun (WGS) entry which is preliminary data.</text>
</comment>
<feature type="region of interest" description="Disordered" evidence="1">
    <location>
        <begin position="23"/>
        <end position="62"/>
    </location>
</feature>
<gene>
    <name evidence="3" type="ORF">I6N95_16205</name>
</gene>
<protein>
    <recommendedName>
        <fullName evidence="5">Lipoprotein</fullName>
    </recommendedName>
</protein>